<dbReference type="KEGG" id="bann:JFN94_10155"/>
<dbReference type="PROSITE" id="PS01066">
    <property type="entry name" value="UPP_SYNTHASE"/>
    <property type="match status" value="1"/>
</dbReference>
<comment type="cofactor">
    <cofactor evidence="2">
        <name>Mg(2+)</name>
        <dbReference type="ChEBI" id="CHEBI:18420"/>
    </cofactor>
    <text evidence="2">Binds 2 magnesium ions per subunit.</text>
</comment>
<dbReference type="GO" id="GO:0008834">
    <property type="term" value="F:ditrans,polycis-undecaprenyl-diphosphate synthase [(2E,6E)-farnesyl-diphosphate specific] activity"/>
    <property type="evidence" value="ECO:0007669"/>
    <property type="project" value="TreeGrafter"/>
</dbReference>
<dbReference type="Proteomes" id="UP000596205">
    <property type="component" value="Chromosome 1"/>
</dbReference>
<feature type="active site" description="Proton acceptor" evidence="2">
    <location>
        <position position="73"/>
    </location>
</feature>
<dbReference type="CDD" id="cd00475">
    <property type="entry name" value="Cis_IPPS"/>
    <property type="match status" value="1"/>
</dbReference>
<dbReference type="NCBIfam" id="TIGR00055">
    <property type="entry name" value="uppS"/>
    <property type="match status" value="1"/>
</dbReference>
<feature type="binding site" evidence="2">
    <location>
        <position position="42"/>
    </location>
    <ligand>
        <name>substrate</name>
    </ligand>
</feature>
<dbReference type="Pfam" id="PF01255">
    <property type="entry name" value="Prenyltransf"/>
    <property type="match status" value="1"/>
</dbReference>
<evidence type="ECO:0000256" key="2">
    <source>
        <dbReference type="HAMAP-Rule" id="MF_01139"/>
    </source>
</evidence>
<feature type="binding site" evidence="2">
    <location>
        <position position="192"/>
    </location>
    <ligand>
        <name>substrate</name>
    </ligand>
</feature>
<dbReference type="InterPro" id="IPR036424">
    <property type="entry name" value="UPP_synth-like_sf"/>
</dbReference>
<feature type="binding site" evidence="2">
    <location>
        <position position="38"/>
    </location>
    <ligand>
        <name>substrate</name>
    </ligand>
</feature>
<keyword evidence="1 2" id="KW-0808">Transferase</keyword>
<feature type="binding site" evidence="2">
    <location>
        <begin position="198"/>
        <end position="200"/>
    </location>
    <ligand>
        <name>substrate</name>
    </ligand>
</feature>
<dbReference type="Gene3D" id="3.40.1180.10">
    <property type="entry name" value="Decaprenyl diphosphate synthase-like"/>
    <property type="match status" value="1"/>
</dbReference>
<name>A0A7T6VCM1_9BURK</name>
<dbReference type="EC" id="2.5.1.-" evidence="2"/>
<sequence>MTYTSSTVRVPDVGAVPRHIAIIMDGNGRWATERRLPRVAGHTRGVDAVRAVVEGCARAGVEYLTLFAFSSENWRRPNEEVSFLMRLFITALEREVGKLHANGIRLRVVGDLDRFEPRIRELIRRAETKTARNTRLTLTIAANYGGRWDILQATKKLIEQSVREGREVDVTEAAFAPHLAMAYAPEPDLFIRTGGEQRVSNFLLWQLAYAEFYFTDKYWPDFDGAALADAIASYTERERRFGRTSAQLEPQSQNADSLSC</sequence>
<feature type="active site" evidence="2">
    <location>
        <position position="25"/>
    </location>
</feature>
<organism evidence="3 4">
    <name type="scientific">Burkholderia anthina</name>
    <dbReference type="NCBI Taxonomy" id="179879"/>
    <lineage>
        <taxon>Bacteria</taxon>
        <taxon>Pseudomonadati</taxon>
        <taxon>Pseudomonadota</taxon>
        <taxon>Betaproteobacteria</taxon>
        <taxon>Burkholderiales</taxon>
        <taxon>Burkholderiaceae</taxon>
        <taxon>Burkholderia</taxon>
        <taxon>Burkholderia cepacia complex</taxon>
    </lineage>
</organism>
<feature type="binding site" evidence="2">
    <location>
        <position position="25"/>
    </location>
    <ligand>
        <name>Mg(2+)</name>
        <dbReference type="ChEBI" id="CHEBI:18420"/>
    </ligand>
</feature>
<dbReference type="GO" id="GO:0016094">
    <property type="term" value="P:polyprenol biosynthetic process"/>
    <property type="evidence" value="ECO:0007669"/>
    <property type="project" value="TreeGrafter"/>
</dbReference>
<dbReference type="RefSeq" id="WP_124830141.1">
    <property type="nucleotide sequence ID" value="NZ_CADEPR010000029.1"/>
</dbReference>
<gene>
    <name evidence="3" type="primary">uppS</name>
    <name evidence="3" type="ORF">JFN94_10155</name>
</gene>
<dbReference type="HAMAP" id="MF_01139">
    <property type="entry name" value="ISPT"/>
    <property type="match status" value="1"/>
</dbReference>
<feature type="binding site" evidence="2">
    <location>
        <position position="30"/>
    </location>
    <ligand>
        <name>substrate</name>
    </ligand>
</feature>
<protein>
    <recommendedName>
        <fullName evidence="2">Isoprenyl transferase</fullName>
        <ecNumber evidence="2">2.5.1.-</ecNumber>
    </recommendedName>
</protein>
<dbReference type="GO" id="GO:0000287">
    <property type="term" value="F:magnesium ion binding"/>
    <property type="evidence" value="ECO:0007669"/>
    <property type="project" value="UniProtKB-UniRule"/>
</dbReference>
<dbReference type="AlphaFoldDB" id="A0A7T6VCM1"/>
<dbReference type="InterPro" id="IPR001441">
    <property type="entry name" value="UPP_synth-like"/>
</dbReference>
<proteinExistence type="inferred from homology"/>
<feature type="binding site" evidence="2">
    <location>
        <begin position="26"/>
        <end position="29"/>
    </location>
    <ligand>
        <name>substrate</name>
    </ligand>
</feature>
<dbReference type="FunFam" id="3.40.1180.10:FF:000001">
    <property type="entry name" value="(2E,6E)-farnesyl-diphosphate-specific ditrans,polycis-undecaprenyl-diphosphate synthase"/>
    <property type="match status" value="1"/>
</dbReference>
<accession>A0A7T6VCM1</accession>
<reference evidence="3 4" key="1">
    <citation type="submission" date="2020-12" db="EMBL/GenBank/DDBJ databases">
        <title>Complete genome sequence of Burkholderia anthina BJQ0011.</title>
        <authorList>
            <person name="Xu Y."/>
        </authorList>
    </citation>
    <scope>NUCLEOTIDE SEQUENCE [LARGE SCALE GENOMIC DNA]</scope>
    <source>
        <strain evidence="3 4">BJQ0011</strain>
    </source>
</reference>
<dbReference type="GO" id="GO:0005829">
    <property type="term" value="C:cytosol"/>
    <property type="evidence" value="ECO:0007669"/>
    <property type="project" value="TreeGrafter"/>
</dbReference>
<evidence type="ECO:0000313" key="4">
    <source>
        <dbReference type="Proteomes" id="UP000596205"/>
    </source>
</evidence>
<dbReference type="SUPFAM" id="SSF64005">
    <property type="entry name" value="Undecaprenyl diphosphate synthase"/>
    <property type="match status" value="1"/>
</dbReference>
<dbReference type="EMBL" id="CP066769">
    <property type="protein sequence ID" value="QQK01475.1"/>
    <property type="molecule type" value="Genomic_DNA"/>
</dbReference>
<evidence type="ECO:0000256" key="1">
    <source>
        <dbReference type="ARBA" id="ARBA00022679"/>
    </source>
</evidence>
<feature type="binding site" evidence="2">
    <location>
        <begin position="70"/>
        <end position="72"/>
    </location>
    <ligand>
        <name>substrate</name>
    </ligand>
</feature>
<feature type="binding site" evidence="2">
    <location>
        <position position="76"/>
    </location>
    <ligand>
        <name>substrate</name>
    </ligand>
</feature>
<dbReference type="PANTHER" id="PTHR10291:SF0">
    <property type="entry name" value="DEHYDRODOLICHYL DIPHOSPHATE SYNTHASE 2"/>
    <property type="match status" value="1"/>
</dbReference>
<keyword evidence="2" id="KW-0479">Metal-binding</keyword>
<comment type="similarity">
    <text evidence="2">Belongs to the UPP synthase family.</text>
</comment>
<comment type="function">
    <text evidence="2">Catalyzes the condensation of isopentenyl diphosphate (IPP) with allylic pyrophosphates generating different type of terpenoids.</text>
</comment>
<dbReference type="PANTHER" id="PTHR10291">
    <property type="entry name" value="DEHYDRODOLICHYL DIPHOSPHATE SYNTHASE FAMILY MEMBER"/>
    <property type="match status" value="1"/>
</dbReference>
<feature type="binding site" evidence="2">
    <location>
        <position position="74"/>
    </location>
    <ligand>
        <name>substrate</name>
    </ligand>
</feature>
<dbReference type="InterPro" id="IPR018520">
    <property type="entry name" value="UPP_synth-like_CS"/>
</dbReference>
<feature type="binding site" evidence="2">
    <location>
        <position position="211"/>
    </location>
    <ligand>
        <name>Mg(2+)</name>
        <dbReference type="ChEBI" id="CHEBI:18420"/>
    </ligand>
</feature>
<evidence type="ECO:0000313" key="3">
    <source>
        <dbReference type="EMBL" id="QQK01475.1"/>
    </source>
</evidence>
<keyword evidence="2" id="KW-0460">Magnesium</keyword>
<comment type="subunit">
    <text evidence="2">Homodimer.</text>
</comment>